<evidence type="ECO:0000259" key="10">
    <source>
        <dbReference type="SMART" id="SM00415"/>
    </source>
</evidence>
<evidence type="ECO:0000256" key="7">
    <source>
        <dbReference type="ARBA" id="ARBA00023163"/>
    </source>
</evidence>
<evidence type="ECO:0000256" key="5">
    <source>
        <dbReference type="ARBA" id="ARBA00023016"/>
    </source>
</evidence>
<keyword evidence="5 11" id="KW-0346">Stress response</keyword>
<dbReference type="GO" id="GO:0034605">
    <property type="term" value="P:cellular response to heat"/>
    <property type="evidence" value="ECO:0007669"/>
    <property type="project" value="TreeGrafter"/>
</dbReference>
<comment type="subunit">
    <text evidence="2">Homotrimer.</text>
</comment>
<proteinExistence type="inferred from homology"/>
<dbReference type="GO" id="GO:0005634">
    <property type="term" value="C:nucleus"/>
    <property type="evidence" value="ECO:0007669"/>
    <property type="project" value="UniProtKB-SubCell"/>
</dbReference>
<evidence type="ECO:0000256" key="4">
    <source>
        <dbReference type="ARBA" id="ARBA00023015"/>
    </source>
</evidence>
<reference evidence="11 12" key="1">
    <citation type="submission" date="2020-12" db="EMBL/GenBank/DDBJ databases">
        <title>Concerted genomic and epigenomic changes stabilize Arabidopsis allopolyploids.</title>
        <authorList>
            <person name="Chen Z."/>
        </authorList>
    </citation>
    <scope>NUCLEOTIDE SEQUENCE [LARGE SCALE GENOMIC DNA]</scope>
    <source>
        <strain evidence="11">As9502</strain>
        <tissue evidence="11">Leaf</tissue>
    </source>
</reference>
<keyword evidence="7" id="KW-0804">Transcription</keyword>
<dbReference type="SMART" id="SM00415">
    <property type="entry name" value="HSF"/>
    <property type="match status" value="1"/>
</dbReference>
<dbReference type="InterPro" id="IPR000232">
    <property type="entry name" value="HSF_DNA-bd"/>
</dbReference>
<dbReference type="EMBL" id="JAEFBJ010000011">
    <property type="protein sequence ID" value="KAG7555074.1"/>
    <property type="molecule type" value="Genomic_DNA"/>
</dbReference>
<dbReference type="FunFam" id="1.10.10.10:FF:000037">
    <property type="entry name" value="Heat stress transcription factor B-4"/>
    <property type="match status" value="1"/>
</dbReference>
<organism evidence="11 12">
    <name type="scientific">Arabidopsis suecica</name>
    <name type="common">Swedish thale-cress</name>
    <name type="synonym">Cardaminopsis suecica</name>
    <dbReference type="NCBI Taxonomy" id="45249"/>
    <lineage>
        <taxon>Eukaryota</taxon>
        <taxon>Viridiplantae</taxon>
        <taxon>Streptophyta</taxon>
        <taxon>Embryophyta</taxon>
        <taxon>Tracheophyta</taxon>
        <taxon>Spermatophyta</taxon>
        <taxon>Magnoliopsida</taxon>
        <taxon>eudicotyledons</taxon>
        <taxon>Gunneridae</taxon>
        <taxon>Pentapetalae</taxon>
        <taxon>rosids</taxon>
        <taxon>malvids</taxon>
        <taxon>Brassicales</taxon>
        <taxon>Brassicaceae</taxon>
        <taxon>Camelineae</taxon>
        <taxon>Arabidopsis</taxon>
    </lineage>
</organism>
<dbReference type="PANTHER" id="PTHR10015:SF430">
    <property type="entry name" value="HSF-TYPE DNA-BINDING DOMAIN-CONTAINING PROTEIN"/>
    <property type="match status" value="1"/>
</dbReference>
<keyword evidence="8" id="KW-0539">Nucleus</keyword>
<dbReference type="Pfam" id="PF00447">
    <property type="entry name" value="HSF_DNA-bind"/>
    <property type="match status" value="1"/>
</dbReference>
<feature type="domain" description="HSF-type DNA-binding" evidence="10">
    <location>
        <begin position="44"/>
        <end position="134"/>
    </location>
</feature>
<keyword evidence="4" id="KW-0805">Transcription regulation</keyword>
<evidence type="ECO:0000256" key="9">
    <source>
        <dbReference type="RuleBase" id="RU004020"/>
    </source>
</evidence>
<comment type="similarity">
    <text evidence="9">Belongs to the HSF family.</text>
</comment>
<evidence type="ECO:0000256" key="3">
    <source>
        <dbReference type="ARBA" id="ARBA00022553"/>
    </source>
</evidence>
<dbReference type="GO" id="GO:0000978">
    <property type="term" value="F:RNA polymerase II cis-regulatory region sequence-specific DNA binding"/>
    <property type="evidence" value="ECO:0007669"/>
    <property type="project" value="TreeGrafter"/>
</dbReference>
<evidence type="ECO:0000256" key="6">
    <source>
        <dbReference type="ARBA" id="ARBA00023125"/>
    </source>
</evidence>
<dbReference type="OrthoDB" id="60033at2759"/>
<dbReference type="Proteomes" id="UP000694251">
    <property type="component" value="Chromosome 11"/>
</dbReference>
<comment type="subcellular location">
    <subcellularLocation>
        <location evidence="1">Nucleus</location>
    </subcellularLocation>
</comment>
<evidence type="ECO:0000256" key="8">
    <source>
        <dbReference type="ARBA" id="ARBA00023242"/>
    </source>
</evidence>
<keyword evidence="3" id="KW-0597">Phosphoprotein</keyword>
<keyword evidence="6 11" id="KW-0238">DNA-binding</keyword>
<evidence type="ECO:0000256" key="1">
    <source>
        <dbReference type="ARBA" id="ARBA00004123"/>
    </source>
</evidence>
<name>A0A8T1ZAQ7_ARASU</name>
<dbReference type="GO" id="GO:0006357">
    <property type="term" value="P:regulation of transcription by RNA polymerase II"/>
    <property type="evidence" value="ECO:0007669"/>
    <property type="project" value="TreeGrafter"/>
</dbReference>
<evidence type="ECO:0000313" key="12">
    <source>
        <dbReference type="Proteomes" id="UP000694251"/>
    </source>
</evidence>
<keyword evidence="12" id="KW-1185">Reference proteome</keyword>
<evidence type="ECO:0000313" key="11">
    <source>
        <dbReference type="EMBL" id="KAG7555074.1"/>
    </source>
</evidence>
<evidence type="ECO:0000256" key="2">
    <source>
        <dbReference type="ARBA" id="ARBA00011233"/>
    </source>
</evidence>
<protein>
    <submittedName>
        <fullName evidence="11">Heat shock factor (HSF)-type DNA-binding</fullName>
    </submittedName>
</protein>
<dbReference type="GO" id="GO:0003700">
    <property type="term" value="F:DNA-binding transcription factor activity"/>
    <property type="evidence" value="ECO:0007669"/>
    <property type="project" value="InterPro"/>
</dbReference>
<gene>
    <name evidence="11" type="ORF">ISN44_As11g012590</name>
</gene>
<sequence>MLREDVEFAHEHYQGFVLGISDLKQLGMVRDNNNPGSSSRSRRPYRSFPTILYEMVDDPSTDSMISWSESGKSFIIWNQPEFSNNVLPKYVKLRNDMSIFKTFGFRKVDSERWEYANDDFVRGKPELTAEIQKRFMATVPPEVFVCKNAAKAARDVERVRALAMAMKERALAKNLSNLTL</sequence>
<dbReference type="AlphaFoldDB" id="A0A8T1ZAQ7"/>
<dbReference type="PANTHER" id="PTHR10015">
    <property type="entry name" value="HEAT SHOCK TRANSCRIPTION FACTOR"/>
    <property type="match status" value="1"/>
</dbReference>
<accession>A0A8T1ZAQ7</accession>
<comment type="caution">
    <text evidence="11">The sequence shown here is derived from an EMBL/GenBank/DDBJ whole genome shotgun (WGS) entry which is preliminary data.</text>
</comment>